<organism evidence="2 3">
    <name type="scientific">Dryococelus australis</name>
    <dbReference type="NCBI Taxonomy" id="614101"/>
    <lineage>
        <taxon>Eukaryota</taxon>
        <taxon>Metazoa</taxon>
        <taxon>Ecdysozoa</taxon>
        <taxon>Arthropoda</taxon>
        <taxon>Hexapoda</taxon>
        <taxon>Insecta</taxon>
        <taxon>Pterygota</taxon>
        <taxon>Neoptera</taxon>
        <taxon>Polyneoptera</taxon>
        <taxon>Phasmatodea</taxon>
        <taxon>Verophasmatodea</taxon>
        <taxon>Anareolatae</taxon>
        <taxon>Phasmatidae</taxon>
        <taxon>Eurycanthinae</taxon>
        <taxon>Dryococelus</taxon>
    </lineage>
</organism>
<dbReference type="Proteomes" id="UP001159363">
    <property type="component" value="Chromosome 2"/>
</dbReference>
<feature type="region of interest" description="Disordered" evidence="1">
    <location>
        <begin position="414"/>
        <end position="439"/>
    </location>
</feature>
<comment type="caution">
    <text evidence="2">The sequence shown here is derived from an EMBL/GenBank/DDBJ whole genome shotgun (WGS) entry which is preliminary data.</text>
</comment>
<accession>A0ABQ9IBT1</accession>
<evidence type="ECO:0000313" key="2">
    <source>
        <dbReference type="EMBL" id="KAJ8893680.1"/>
    </source>
</evidence>
<evidence type="ECO:0000256" key="1">
    <source>
        <dbReference type="SAM" id="MobiDB-lite"/>
    </source>
</evidence>
<dbReference type="EMBL" id="JARBHB010000002">
    <property type="protein sequence ID" value="KAJ8893680.1"/>
    <property type="molecule type" value="Genomic_DNA"/>
</dbReference>
<proteinExistence type="predicted"/>
<sequence>MTTGDCEAAVDKVVCGANERGGVISDERGLLQSRIPPPPLINVSFSALLSRSCRQRSRGRARPLAEHCAFPTLPVRPPAFHCSVPSASWLTSQKATEYIYESAPEDSPMGCRLTSRKSPTAIMWPIGHKARFQSLARESADGDSSPHPVTYLSRTMTNHRILHKHRKQGGDYIASYQATGCLRTQRWNVLLVNSSRSARQHNVGTAFAIRRLGNKSPAGSRAIRQPSAAACKAPPQSLANWRSQQEPERRRDKLKYCGHSRESGEAPITRVLRRQMRYCVNSRYGNNIKATACIDPPNGLQSSSYRELRPYTPAKWRHTGHQHGATPVEACLVAAQPLGDPQQRAAASCLIPLPHVANKRMDTPTTKEQSLLETARIREFNDLQRPDGIPVCSALEDGSCYYWLNQTAAESRSSRACSAYTKRSPRKPADQRRSSARLPRAKIRGATPPGIELGSPMWEASSLTTDYGDGRQVFSGICRFFRLGISALLPTHLASTSSVLKTSMSTLQGPPLQCILFQEFPCSSSWLPYGSKSVNPSTYLKADIYRKTQHVSDNQYRLVFRIS</sequence>
<keyword evidence="3" id="KW-1185">Reference proteome</keyword>
<protein>
    <submittedName>
        <fullName evidence="2">Uncharacterized protein</fullName>
    </submittedName>
</protein>
<gene>
    <name evidence="2" type="ORF">PR048_006280</name>
</gene>
<name>A0ABQ9IBT1_9NEOP</name>
<feature type="region of interest" description="Disordered" evidence="1">
    <location>
        <begin position="217"/>
        <end position="253"/>
    </location>
</feature>
<reference evidence="2 3" key="1">
    <citation type="submission" date="2023-02" db="EMBL/GenBank/DDBJ databases">
        <title>LHISI_Scaffold_Assembly.</title>
        <authorList>
            <person name="Stuart O.P."/>
            <person name="Cleave R."/>
            <person name="Magrath M.J.L."/>
            <person name="Mikheyev A.S."/>
        </authorList>
    </citation>
    <scope>NUCLEOTIDE SEQUENCE [LARGE SCALE GENOMIC DNA]</scope>
    <source>
        <strain evidence="2">Daus_M_001</strain>
        <tissue evidence="2">Leg muscle</tissue>
    </source>
</reference>
<evidence type="ECO:0000313" key="3">
    <source>
        <dbReference type="Proteomes" id="UP001159363"/>
    </source>
</evidence>